<accession>A0A847H8V9</accession>
<protein>
    <submittedName>
        <fullName evidence="7">Multidrug efflux MFS transporter</fullName>
    </submittedName>
</protein>
<keyword evidence="3 5" id="KW-1133">Transmembrane helix</keyword>
<evidence type="ECO:0000256" key="5">
    <source>
        <dbReference type="SAM" id="Phobius"/>
    </source>
</evidence>
<dbReference type="PROSITE" id="PS50850">
    <property type="entry name" value="MFS"/>
    <property type="match status" value="1"/>
</dbReference>
<reference evidence="7 8" key="1">
    <citation type="journal article" date="2020" name="Biotechnol. Biofuels">
        <title>New insights from the biogas microbiome by comprehensive genome-resolved metagenomics of nearly 1600 species originating from multiple anaerobic digesters.</title>
        <authorList>
            <person name="Campanaro S."/>
            <person name="Treu L."/>
            <person name="Rodriguez-R L.M."/>
            <person name="Kovalovszki A."/>
            <person name="Ziels R.M."/>
            <person name="Maus I."/>
            <person name="Zhu X."/>
            <person name="Kougias P.G."/>
            <person name="Basile A."/>
            <person name="Luo G."/>
            <person name="Schluter A."/>
            <person name="Konstantinidis K.T."/>
            <person name="Angelidaki I."/>
        </authorList>
    </citation>
    <scope>NUCLEOTIDE SEQUENCE [LARGE SCALE GENOMIC DNA]</scope>
    <source>
        <strain evidence="7">AS06rmzACSIP_235</strain>
    </source>
</reference>
<gene>
    <name evidence="7" type="ORF">GX570_02995</name>
</gene>
<dbReference type="AlphaFoldDB" id="A0A847H8V9"/>
<comment type="subcellular location">
    <subcellularLocation>
        <location evidence="1">Cell membrane</location>
        <topology evidence="1">Multi-pass membrane protein</topology>
    </subcellularLocation>
</comment>
<dbReference type="Pfam" id="PF07690">
    <property type="entry name" value="MFS_1"/>
    <property type="match status" value="1"/>
</dbReference>
<evidence type="ECO:0000259" key="6">
    <source>
        <dbReference type="PROSITE" id="PS50850"/>
    </source>
</evidence>
<evidence type="ECO:0000313" key="7">
    <source>
        <dbReference type="EMBL" id="NLF90301.1"/>
    </source>
</evidence>
<feature type="transmembrane region" description="Helical" evidence="5">
    <location>
        <begin position="28"/>
        <end position="50"/>
    </location>
</feature>
<dbReference type="InterPro" id="IPR036259">
    <property type="entry name" value="MFS_trans_sf"/>
</dbReference>
<dbReference type="Proteomes" id="UP000523614">
    <property type="component" value="Unassembled WGS sequence"/>
</dbReference>
<sequence>MVMILNETILSVALPSIMADFRVPAATAQWLTTGFMLTMAVVIPTTGFLLQRFTTRLIFLTA</sequence>
<evidence type="ECO:0000256" key="4">
    <source>
        <dbReference type="ARBA" id="ARBA00023136"/>
    </source>
</evidence>
<dbReference type="InterPro" id="IPR011701">
    <property type="entry name" value="MFS"/>
</dbReference>
<comment type="caution">
    <text evidence="7">The sequence shown here is derived from an EMBL/GenBank/DDBJ whole genome shotgun (WGS) entry which is preliminary data.</text>
</comment>
<evidence type="ECO:0000256" key="3">
    <source>
        <dbReference type="ARBA" id="ARBA00022989"/>
    </source>
</evidence>
<keyword evidence="2 5" id="KW-0812">Transmembrane</keyword>
<organism evidence="7 8">
    <name type="scientific">Corynebacterium marinum</name>
    <dbReference type="NCBI Taxonomy" id="349751"/>
    <lineage>
        <taxon>Bacteria</taxon>
        <taxon>Bacillati</taxon>
        <taxon>Actinomycetota</taxon>
        <taxon>Actinomycetes</taxon>
        <taxon>Mycobacteriales</taxon>
        <taxon>Corynebacteriaceae</taxon>
        <taxon>Corynebacterium</taxon>
    </lineage>
</organism>
<dbReference type="SUPFAM" id="SSF103473">
    <property type="entry name" value="MFS general substrate transporter"/>
    <property type="match status" value="1"/>
</dbReference>
<dbReference type="InterPro" id="IPR020846">
    <property type="entry name" value="MFS_dom"/>
</dbReference>
<name>A0A847H8V9_9CORY</name>
<dbReference type="Gene3D" id="1.20.1720.10">
    <property type="entry name" value="Multidrug resistance protein D"/>
    <property type="match status" value="1"/>
</dbReference>
<evidence type="ECO:0000313" key="8">
    <source>
        <dbReference type="Proteomes" id="UP000523614"/>
    </source>
</evidence>
<evidence type="ECO:0000256" key="1">
    <source>
        <dbReference type="ARBA" id="ARBA00004651"/>
    </source>
</evidence>
<keyword evidence="4 5" id="KW-0472">Membrane</keyword>
<dbReference type="GO" id="GO:0022857">
    <property type="term" value="F:transmembrane transporter activity"/>
    <property type="evidence" value="ECO:0007669"/>
    <property type="project" value="InterPro"/>
</dbReference>
<feature type="non-terminal residue" evidence="7">
    <location>
        <position position="62"/>
    </location>
</feature>
<dbReference type="EMBL" id="JAAYYP010000099">
    <property type="protein sequence ID" value="NLF90301.1"/>
    <property type="molecule type" value="Genomic_DNA"/>
</dbReference>
<evidence type="ECO:0000256" key="2">
    <source>
        <dbReference type="ARBA" id="ARBA00022692"/>
    </source>
</evidence>
<feature type="domain" description="Major facilitator superfamily (MFS) profile" evidence="6">
    <location>
        <begin position="1"/>
        <end position="62"/>
    </location>
</feature>
<dbReference type="GO" id="GO:0005886">
    <property type="term" value="C:plasma membrane"/>
    <property type="evidence" value="ECO:0007669"/>
    <property type="project" value="UniProtKB-SubCell"/>
</dbReference>
<proteinExistence type="predicted"/>